<feature type="compositionally biased region" description="Polar residues" evidence="1">
    <location>
        <begin position="1"/>
        <end position="11"/>
    </location>
</feature>
<organism evidence="2">
    <name type="scientific">Petromyces alliaceus</name>
    <name type="common">Aspergillus alliaceus</name>
    <dbReference type="NCBI Taxonomy" id="209559"/>
    <lineage>
        <taxon>Eukaryota</taxon>
        <taxon>Fungi</taxon>
        <taxon>Dikarya</taxon>
        <taxon>Ascomycota</taxon>
        <taxon>Pezizomycotina</taxon>
        <taxon>Eurotiomycetes</taxon>
        <taxon>Eurotiomycetidae</taxon>
        <taxon>Eurotiales</taxon>
        <taxon>Aspergillaceae</taxon>
        <taxon>Aspergillus</taxon>
        <taxon>Aspergillus subgen. Circumdati</taxon>
    </lineage>
</organism>
<evidence type="ECO:0000256" key="1">
    <source>
        <dbReference type="SAM" id="MobiDB-lite"/>
    </source>
</evidence>
<name>A0A5N7CEC8_PETAA</name>
<dbReference type="Proteomes" id="UP000326877">
    <property type="component" value="Unassembled WGS sequence"/>
</dbReference>
<dbReference type="OrthoDB" id="2440450at2759"/>
<feature type="region of interest" description="Disordered" evidence="1">
    <location>
        <begin position="206"/>
        <end position="239"/>
    </location>
</feature>
<proteinExistence type="predicted"/>
<gene>
    <name evidence="2" type="ORF">BDV23DRAFT_181436</name>
</gene>
<feature type="region of interest" description="Disordered" evidence="1">
    <location>
        <begin position="1"/>
        <end position="38"/>
    </location>
</feature>
<dbReference type="AlphaFoldDB" id="A0A5N7CEC8"/>
<protein>
    <submittedName>
        <fullName evidence="2">Uncharacterized protein</fullName>
    </submittedName>
</protein>
<evidence type="ECO:0000313" key="2">
    <source>
        <dbReference type="EMBL" id="KAE8392502.1"/>
    </source>
</evidence>
<sequence length="592" mass="66435">MVITEPGSSSPESDKRPLVLLRSATPSDSSPSKALPEAPVESLSLPEWNTSKDSVAWFTQLRKVIKSIIYRYCSVLQKALEVFEVSNATAYSHYHSLQSFLQATWNRWLEFNQRKSITSSFLSSCIFHDDLLQCLSWMRTPHKASKRLLGEMATLRTSVRSLVNEMSSVRGLVNDALARLEEMNEGHDMVPFIDLRPPVAFNNLTPDATDATSSDIKEHRVLDDAPTGDNESSSSVGEDVDTDEQILAEGGIKNWEDLSANGFDPLWVEGNYPGDIPEVIAEYLGSEERNKSIQVVGSNRSIFWLFGLNDMVKVIDDPACLLQDEVVLVPLGTHPVGFLLNQYVYEQKIPGYIFKRYERFFTFPPPSFSSTVVAFPLFNIPSQVTNDITRRRIPALYPLCRPQTLPETVLCLNMKHRKSTEKLEAQLRNQLRDNLDPESGAFLFRGLTRPAACLSMTFFLPVISSTSFDNEFGPGLYATHDLGIALDYAGLNGAVMVFKDTDFRGISVWNPDKEQWRILTASWLQIPLDDLRMPDEHKEADVIQGPLSADPSMAKKQKRFPNQGDKTQIACVSYESCKRLAASLIAIIYLTS</sequence>
<reference evidence="2" key="1">
    <citation type="submission" date="2019-04" db="EMBL/GenBank/DDBJ databases">
        <title>Friends and foes A comparative genomics studyof 23 Aspergillus species from section Flavi.</title>
        <authorList>
            <consortium name="DOE Joint Genome Institute"/>
            <person name="Kjaerbolling I."/>
            <person name="Vesth T."/>
            <person name="Frisvad J.C."/>
            <person name="Nybo J.L."/>
            <person name="Theobald S."/>
            <person name="Kildgaard S."/>
            <person name="Isbrandt T."/>
            <person name="Kuo A."/>
            <person name="Sato A."/>
            <person name="Lyhne E.K."/>
            <person name="Kogle M.E."/>
            <person name="Wiebenga A."/>
            <person name="Kun R.S."/>
            <person name="Lubbers R.J."/>
            <person name="Makela M.R."/>
            <person name="Barry K."/>
            <person name="Chovatia M."/>
            <person name="Clum A."/>
            <person name="Daum C."/>
            <person name="Haridas S."/>
            <person name="He G."/>
            <person name="LaButti K."/>
            <person name="Lipzen A."/>
            <person name="Mondo S."/>
            <person name="Riley R."/>
            <person name="Salamov A."/>
            <person name="Simmons B.A."/>
            <person name="Magnuson J.K."/>
            <person name="Henrissat B."/>
            <person name="Mortensen U.H."/>
            <person name="Larsen T.O."/>
            <person name="Devries R.P."/>
            <person name="Grigoriev I.V."/>
            <person name="Machida M."/>
            <person name="Baker S.E."/>
            <person name="Andersen M.R."/>
        </authorList>
    </citation>
    <scope>NUCLEOTIDE SEQUENCE [LARGE SCALE GENOMIC DNA]</scope>
    <source>
        <strain evidence="2">IBT 14317</strain>
    </source>
</reference>
<dbReference type="EMBL" id="ML735236">
    <property type="protein sequence ID" value="KAE8392502.1"/>
    <property type="molecule type" value="Genomic_DNA"/>
</dbReference>
<accession>A0A5N7CEC8</accession>